<proteinExistence type="predicted"/>
<dbReference type="GO" id="GO:0102082">
    <property type="term" value="F:demethylrebeccamycin--D-glucose O-methyltransferase activity"/>
    <property type="evidence" value="ECO:0007669"/>
    <property type="project" value="UniProtKB-EC"/>
</dbReference>
<sequence>MKKNINATTVLDTNRRFHDEVEAGQYDNRMGVKFDAASRQQMIGELEKVAGCPLPREGIVLDVAAGTGNLSVNLAATGWFRRVIAVDISRNSLEVARKNAHEINARITPLCSDMQPLPLKDNTIDLIVGCAFLHHLPDPVQFMKEIYRVLKPGCPFIIVGEPTHIGAMIINGAKTPLVFLNTLKRWITHRPEKSIPWKHHHIDVHCFTKKDTHLLVESFSAVRIITEGFFEPIISQSFLVPIRTQINPQSWLHSFFQKLSFLSKKIDSSFLGSLIPGFCRTTLKLSGKKPSSFT</sequence>
<organism evidence="2">
    <name type="scientific">invertebrate metagenome</name>
    <dbReference type="NCBI Taxonomy" id="1711999"/>
    <lineage>
        <taxon>unclassified sequences</taxon>
        <taxon>metagenomes</taxon>
        <taxon>organismal metagenomes</taxon>
    </lineage>
</organism>
<accession>A0A2H9T5Y7</accession>
<dbReference type="Gene3D" id="3.40.50.150">
    <property type="entry name" value="Vaccinia Virus protein VP39"/>
    <property type="match status" value="1"/>
</dbReference>
<evidence type="ECO:0000313" key="2">
    <source>
        <dbReference type="EMBL" id="PJE78631.1"/>
    </source>
</evidence>
<dbReference type="EC" id="2.1.1.164" evidence="2"/>
<dbReference type="PANTHER" id="PTHR43591">
    <property type="entry name" value="METHYLTRANSFERASE"/>
    <property type="match status" value="1"/>
</dbReference>
<gene>
    <name evidence="2" type="primary">rebM_2</name>
    <name evidence="2" type="ORF">CI610_02420</name>
</gene>
<dbReference type="GO" id="GO:0008757">
    <property type="term" value="F:S-adenosylmethionine-dependent methyltransferase activity"/>
    <property type="evidence" value="ECO:0007669"/>
    <property type="project" value="InterPro"/>
</dbReference>
<dbReference type="InterPro" id="IPR013216">
    <property type="entry name" value="Methyltransf_11"/>
</dbReference>
<dbReference type="SUPFAM" id="SSF53335">
    <property type="entry name" value="S-adenosyl-L-methionine-dependent methyltransferases"/>
    <property type="match status" value="1"/>
</dbReference>
<evidence type="ECO:0000259" key="1">
    <source>
        <dbReference type="Pfam" id="PF08241"/>
    </source>
</evidence>
<keyword evidence="2" id="KW-0808">Transferase</keyword>
<keyword evidence="2" id="KW-0489">Methyltransferase</keyword>
<protein>
    <submittedName>
        <fullName evidence="2">Demethylrebeccamycin-D-glucose O-methyltransferase</fullName>
        <ecNumber evidence="2">2.1.1.164</ecNumber>
    </submittedName>
</protein>
<dbReference type="EMBL" id="NSIT01000148">
    <property type="protein sequence ID" value="PJE78631.1"/>
    <property type="molecule type" value="Genomic_DNA"/>
</dbReference>
<dbReference type="GO" id="GO:0032259">
    <property type="term" value="P:methylation"/>
    <property type="evidence" value="ECO:0007669"/>
    <property type="project" value="UniProtKB-KW"/>
</dbReference>
<feature type="domain" description="Methyltransferase type 11" evidence="1">
    <location>
        <begin position="61"/>
        <end position="157"/>
    </location>
</feature>
<dbReference type="AlphaFoldDB" id="A0A2H9T5Y7"/>
<reference evidence="2" key="1">
    <citation type="journal article" date="2017" name="Appl. Environ. Microbiol.">
        <title>Molecular characterization of an Endozoicomonas-like organism causing infection in king scallop Pecten maximus L.</title>
        <authorList>
            <person name="Cano I."/>
            <person name="van Aerle R."/>
            <person name="Ross S."/>
            <person name="Verner-Jeffreys D.W."/>
            <person name="Paley R.K."/>
            <person name="Rimmer G."/>
            <person name="Ryder D."/>
            <person name="Hooper P."/>
            <person name="Stone D."/>
            <person name="Feist S.W."/>
        </authorList>
    </citation>
    <scope>NUCLEOTIDE SEQUENCE</scope>
</reference>
<comment type="caution">
    <text evidence="2">The sequence shown here is derived from an EMBL/GenBank/DDBJ whole genome shotgun (WGS) entry which is preliminary data.</text>
</comment>
<dbReference type="Pfam" id="PF08241">
    <property type="entry name" value="Methyltransf_11"/>
    <property type="match status" value="1"/>
</dbReference>
<name>A0A2H9T5Y7_9ZZZZ</name>
<dbReference type="CDD" id="cd02440">
    <property type="entry name" value="AdoMet_MTases"/>
    <property type="match status" value="1"/>
</dbReference>
<dbReference type="InterPro" id="IPR029063">
    <property type="entry name" value="SAM-dependent_MTases_sf"/>
</dbReference>